<feature type="signal peptide" evidence="1">
    <location>
        <begin position="1"/>
        <end position="19"/>
    </location>
</feature>
<name>A0A3A3FUB6_9BURK</name>
<evidence type="ECO:0008006" key="4">
    <source>
        <dbReference type="Google" id="ProtNLM"/>
    </source>
</evidence>
<comment type="caution">
    <text evidence="2">The sequence shown here is derived from an EMBL/GenBank/DDBJ whole genome shotgun (WGS) entry which is preliminary data.</text>
</comment>
<dbReference type="AlphaFoldDB" id="A0A3A3FUB6"/>
<keyword evidence="1" id="KW-0732">Signal</keyword>
<proteinExistence type="predicted"/>
<dbReference type="Proteomes" id="UP000265955">
    <property type="component" value="Unassembled WGS sequence"/>
</dbReference>
<protein>
    <recommendedName>
        <fullName evidence="4">Lipoprotein</fullName>
    </recommendedName>
</protein>
<evidence type="ECO:0000313" key="2">
    <source>
        <dbReference type="EMBL" id="RJF98118.1"/>
    </source>
</evidence>
<gene>
    <name evidence="2" type="ORF">D3871_06015</name>
</gene>
<evidence type="ECO:0000313" key="3">
    <source>
        <dbReference type="Proteomes" id="UP000265955"/>
    </source>
</evidence>
<dbReference type="PROSITE" id="PS51257">
    <property type="entry name" value="PROKAR_LIPOPROTEIN"/>
    <property type="match status" value="1"/>
</dbReference>
<evidence type="ECO:0000256" key="1">
    <source>
        <dbReference type="SAM" id="SignalP"/>
    </source>
</evidence>
<dbReference type="OrthoDB" id="8777776at2"/>
<keyword evidence="3" id="KW-1185">Reference proteome</keyword>
<reference evidence="3" key="1">
    <citation type="submission" date="2018-09" db="EMBL/GenBank/DDBJ databases">
        <authorList>
            <person name="Zhu H."/>
        </authorList>
    </citation>
    <scope>NUCLEOTIDE SEQUENCE [LARGE SCALE GENOMIC DNA]</scope>
    <source>
        <strain evidence="3">K1R23-30</strain>
    </source>
</reference>
<accession>A0A3A3FUB6</accession>
<sequence>MKRLLPIAVLTATLLTACASLPGYSDTSAVASSPAPAMASHKQSANSPRNAIQIQDGAGGVTVQTVEFQPGVSSASVERLARRFGCTGSNGAGLVTEKGPVEVYRMRCDNGTTFIAQCELRQCRPMR</sequence>
<feature type="chain" id="PRO_5017251619" description="Lipoprotein" evidence="1">
    <location>
        <begin position="20"/>
        <end position="127"/>
    </location>
</feature>
<dbReference type="EMBL" id="QYUO01000001">
    <property type="protein sequence ID" value="RJF98118.1"/>
    <property type="molecule type" value="Genomic_DNA"/>
</dbReference>
<organism evidence="2 3">
    <name type="scientific">Noviherbaspirillum saxi</name>
    <dbReference type="NCBI Taxonomy" id="2320863"/>
    <lineage>
        <taxon>Bacteria</taxon>
        <taxon>Pseudomonadati</taxon>
        <taxon>Pseudomonadota</taxon>
        <taxon>Betaproteobacteria</taxon>
        <taxon>Burkholderiales</taxon>
        <taxon>Oxalobacteraceae</taxon>
        <taxon>Noviherbaspirillum</taxon>
    </lineage>
</organism>